<feature type="compositionally biased region" description="Low complexity" evidence="5">
    <location>
        <begin position="1021"/>
        <end position="1034"/>
    </location>
</feature>
<dbReference type="GO" id="GO:0046872">
    <property type="term" value="F:metal ion binding"/>
    <property type="evidence" value="ECO:0007669"/>
    <property type="project" value="UniProtKB-KW"/>
</dbReference>
<feature type="compositionally biased region" description="Low complexity" evidence="5">
    <location>
        <begin position="691"/>
        <end position="714"/>
    </location>
</feature>
<dbReference type="Ensembl" id="ENSFALT00000033192.1">
    <property type="protein sequence ID" value="ENSFALP00000027803.1"/>
    <property type="gene ID" value="ENSFALG00000028804.1"/>
</dbReference>
<feature type="compositionally biased region" description="Polar residues" evidence="5">
    <location>
        <begin position="878"/>
        <end position="901"/>
    </location>
</feature>
<protein>
    <recommendedName>
        <fullName evidence="6">LIM zinc-binding domain-containing protein</fullName>
    </recommendedName>
</protein>
<accession>A0A803VYJ7</accession>
<feature type="region of interest" description="Disordered" evidence="5">
    <location>
        <begin position="569"/>
        <end position="592"/>
    </location>
</feature>
<dbReference type="Pfam" id="PF00412">
    <property type="entry name" value="LIM"/>
    <property type="match status" value="1"/>
</dbReference>
<evidence type="ECO:0000256" key="5">
    <source>
        <dbReference type="SAM" id="MobiDB-lite"/>
    </source>
</evidence>
<dbReference type="PROSITE" id="PS50023">
    <property type="entry name" value="LIM_DOMAIN_2"/>
    <property type="match status" value="1"/>
</dbReference>
<dbReference type="PANTHER" id="PTHR24206">
    <property type="entry name" value="OS06G0237300 PROTEIN"/>
    <property type="match status" value="1"/>
</dbReference>
<keyword evidence="8" id="KW-1185">Reference proteome</keyword>
<reference evidence="7 8" key="1">
    <citation type="journal article" date="2012" name="Nature">
        <title>The genomic landscape of species divergence in Ficedula flycatchers.</title>
        <authorList>
            <person name="Ellegren H."/>
            <person name="Smeds L."/>
            <person name="Burri R."/>
            <person name="Olason P.I."/>
            <person name="Backstrom N."/>
            <person name="Kawakami T."/>
            <person name="Kunstner A."/>
            <person name="Makinen H."/>
            <person name="Nadachowska-Brzyska K."/>
            <person name="Qvarnstrom A."/>
            <person name="Uebbing S."/>
            <person name="Wolf J.B."/>
        </authorList>
    </citation>
    <scope>NUCLEOTIDE SEQUENCE [LARGE SCALE GENOMIC DNA]</scope>
</reference>
<dbReference type="SMART" id="SM00132">
    <property type="entry name" value="LIM"/>
    <property type="match status" value="1"/>
</dbReference>
<feature type="compositionally biased region" description="Polar residues" evidence="5">
    <location>
        <begin position="1214"/>
        <end position="1234"/>
    </location>
</feature>
<feature type="compositionally biased region" description="Polar residues" evidence="5">
    <location>
        <begin position="142"/>
        <end position="151"/>
    </location>
</feature>
<feature type="region of interest" description="Disordered" evidence="5">
    <location>
        <begin position="855"/>
        <end position="1098"/>
    </location>
</feature>
<keyword evidence="2 4" id="KW-0862">Zinc</keyword>
<reference evidence="7" key="2">
    <citation type="submission" date="2025-08" db="UniProtKB">
        <authorList>
            <consortium name="Ensembl"/>
        </authorList>
    </citation>
    <scope>IDENTIFICATION</scope>
</reference>
<dbReference type="GeneTree" id="ENSGT00530000063779"/>
<keyword evidence="1 4" id="KW-0479">Metal-binding</keyword>
<feature type="compositionally biased region" description="Basic and acidic residues" evidence="5">
    <location>
        <begin position="861"/>
        <end position="877"/>
    </location>
</feature>
<evidence type="ECO:0000256" key="2">
    <source>
        <dbReference type="ARBA" id="ARBA00022833"/>
    </source>
</evidence>
<evidence type="ECO:0000259" key="6">
    <source>
        <dbReference type="PROSITE" id="PS50023"/>
    </source>
</evidence>
<reference evidence="7" key="3">
    <citation type="submission" date="2025-09" db="UniProtKB">
        <authorList>
            <consortium name="Ensembl"/>
        </authorList>
    </citation>
    <scope>IDENTIFICATION</scope>
</reference>
<name>A0A803VYJ7_FICAL</name>
<evidence type="ECO:0000256" key="3">
    <source>
        <dbReference type="ARBA" id="ARBA00023038"/>
    </source>
</evidence>
<feature type="compositionally biased region" description="Basic and acidic residues" evidence="5">
    <location>
        <begin position="185"/>
        <end position="194"/>
    </location>
</feature>
<feature type="region of interest" description="Disordered" evidence="5">
    <location>
        <begin position="641"/>
        <end position="716"/>
    </location>
</feature>
<dbReference type="Gene3D" id="2.10.110.10">
    <property type="entry name" value="Cysteine Rich Protein"/>
    <property type="match status" value="1"/>
</dbReference>
<feature type="compositionally biased region" description="Basic and acidic residues" evidence="5">
    <location>
        <begin position="1035"/>
        <end position="1052"/>
    </location>
</feature>
<dbReference type="Proteomes" id="UP000016665">
    <property type="component" value="Chromosome 2"/>
</dbReference>
<feature type="region of interest" description="Disordered" evidence="5">
    <location>
        <begin position="113"/>
        <end position="225"/>
    </location>
</feature>
<feature type="compositionally biased region" description="Basic and acidic residues" evidence="5">
    <location>
        <begin position="994"/>
        <end position="1003"/>
    </location>
</feature>
<feature type="compositionally biased region" description="Basic and acidic residues" evidence="5">
    <location>
        <begin position="902"/>
        <end position="918"/>
    </location>
</feature>
<feature type="domain" description="LIM zinc-binding" evidence="6">
    <location>
        <begin position="319"/>
        <end position="379"/>
    </location>
</feature>
<evidence type="ECO:0000256" key="1">
    <source>
        <dbReference type="ARBA" id="ARBA00022723"/>
    </source>
</evidence>
<proteinExistence type="predicted"/>
<feature type="region of interest" description="Disordered" evidence="5">
    <location>
        <begin position="1"/>
        <end position="22"/>
    </location>
</feature>
<sequence length="1400" mass="151064">MEKAEKLRPAQSFPSLCHSPRSNPELRTVLLRKALSVSELVARYQRILNGEKSMTKQEHPKLMDARYPSQNNVIPVGKSCALPPSRPCDMCSSKPKEGVPIPKIGAPARNFTPQITPRCRSSHCAPLEAPSPLRRREDDHTSILTTIQPLSMDSKPHRDPALLSPLQSIQRKARGSPATTTGKESAAKEGKQSQDRIISPVPDTADDSATGRSCDSGTRQLTGVGGGSLAVKECQQQRWWTPTDDRARSFLDPAGSTGLTAQRGGGRLCAPSVKELSALFLPQTAAAAAVASPAQPSTVKDNSIHSPHRQKKSKPMVTEMCASCLKPVHPMERVGTDRLCVHRSCFCCHGCGRKLSLQNYAALHGEFYCQVHYKLMAGAGSRSEMERLEHHHLQHRPQPQDWCNRAKKTETREKPTSFNAQCDLQLAEHRNSRAVLLGNKLRTVWPPSEPALAADGKAGNGVSSWKKPALSLPTHQAAGSRAGRMGAVEKGRFLPGITKEREQLHSWPKKREQRGCEGAGAGAEVVPEGKQGGKVSQRVAAIQQGQAQLKRGAACACASLPPVLEPVKPLPRASLAPHPTHQSPKPTPRRYLGNTGGCTPAATEAPVTHNKVCGSLGTPSKGGTITREEPGLMVATPDTAGAKHHLGEGTNSTQTIQVPGEPKTRNNTNTELKYRADDVDPSENEAEQAHSPSDVLRTSSVSSGSLESGGLSVSPEITEMLNEKSKTREFPGKQMPLTLGGAMQPSSISDLPGIVSKGAEFEKTKEKKPVTMSASLEEPSPEHTSQENEAEKSRVSSSVCPDRTDDHNVSSSQETEPQDTCGHPKSNTHEGIWRHDTKSSGKDFLLSTDTALKGACATCPSHDEDNSPKSKDSREVLSENTLHISEQAAKTSEYSKPNTSLDKSRDHPVGEEKVDLKLPGESTVPVPQSGAQSKEARSSQACRETSGKGFRLGKNPLITLFGSEDKGRTPRKETTTQRKPTKPQSALATLFGHSSEKKLRPQEKPAGSSEHANTDGRTEKAQSLLSSSSQAKQNASKDDQPGKMEVFPKHIQESSGGFPGSAEGKETDVLLSAPSTAMSHGDKPDRTELNIHDQVSSNSQVWQQQDSCWPPLMPAQKNQKEAAGISNRGTNPLQLPAELVPAADNSKNLTREGNHHDAHLPGSQNLLSLDFQDTVAQDGIFFSPGNSEKLSKDAELQFSNMDFLGGSNLLFSRGQDSPSMANKTPNSDLQNSEAETPPFFDPNPSDLFQEISSETNTSLELWDTSSLSLLDGKDEINITDLEGIQSCELLLQVDPQGQAPKAAEEMFGMALSAEGSTKNHLPTQDGNSPLTHLFSSCASETSNQGVFDPFDVDSTKMGQVASEIMNRSRKTSGAEEDCASLSSEDLEMLNYDLSEKEFFI</sequence>
<gene>
    <name evidence="7" type="primary">XIRP1</name>
</gene>
<feature type="compositionally biased region" description="Basic and acidic residues" evidence="5">
    <location>
        <begin position="759"/>
        <end position="769"/>
    </location>
</feature>
<dbReference type="InterPro" id="IPR001781">
    <property type="entry name" value="Znf_LIM"/>
</dbReference>
<evidence type="ECO:0000313" key="7">
    <source>
        <dbReference type="Ensembl" id="ENSFALP00000027803.1"/>
    </source>
</evidence>
<feature type="region of interest" description="Disordered" evidence="5">
    <location>
        <begin position="292"/>
        <end position="312"/>
    </location>
</feature>
<feature type="region of interest" description="Disordered" evidence="5">
    <location>
        <begin position="1214"/>
        <end position="1236"/>
    </location>
</feature>
<organism evidence="7 8">
    <name type="scientific">Ficedula albicollis</name>
    <name type="common">Collared flycatcher</name>
    <name type="synonym">Muscicapa albicollis</name>
    <dbReference type="NCBI Taxonomy" id="59894"/>
    <lineage>
        <taxon>Eukaryota</taxon>
        <taxon>Metazoa</taxon>
        <taxon>Chordata</taxon>
        <taxon>Craniata</taxon>
        <taxon>Vertebrata</taxon>
        <taxon>Euteleostomi</taxon>
        <taxon>Archelosauria</taxon>
        <taxon>Archosauria</taxon>
        <taxon>Dinosauria</taxon>
        <taxon>Saurischia</taxon>
        <taxon>Theropoda</taxon>
        <taxon>Coelurosauria</taxon>
        <taxon>Aves</taxon>
        <taxon>Neognathae</taxon>
        <taxon>Neoaves</taxon>
        <taxon>Telluraves</taxon>
        <taxon>Australaves</taxon>
        <taxon>Passeriformes</taxon>
        <taxon>Muscicapidae</taxon>
        <taxon>Ficedula</taxon>
    </lineage>
</organism>
<feature type="compositionally biased region" description="Basic and acidic residues" evidence="5">
    <location>
        <begin position="827"/>
        <end position="841"/>
    </location>
</feature>
<dbReference type="SUPFAM" id="SSF57716">
    <property type="entry name" value="Glucocorticoid receptor-like (DNA-binding domain)"/>
    <property type="match status" value="1"/>
</dbReference>
<feature type="compositionally biased region" description="Basic and acidic residues" evidence="5">
    <location>
        <begin position="780"/>
        <end position="794"/>
    </location>
</feature>
<feature type="compositionally biased region" description="Basic and acidic residues" evidence="5">
    <location>
        <begin position="1080"/>
        <end position="1091"/>
    </location>
</feature>
<feature type="compositionally biased region" description="Basic and acidic residues" evidence="5">
    <location>
        <begin position="963"/>
        <end position="976"/>
    </location>
</feature>
<dbReference type="CDD" id="cd09358">
    <property type="entry name" value="LIM_Mical_like"/>
    <property type="match status" value="1"/>
</dbReference>
<feature type="region of interest" description="Disordered" evidence="5">
    <location>
        <begin position="742"/>
        <end position="842"/>
    </location>
</feature>
<evidence type="ECO:0000256" key="4">
    <source>
        <dbReference type="PROSITE-ProRule" id="PRU00125"/>
    </source>
</evidence>
<feature type="compositionally biased region" description="Polar residues" evidence="5">
    <location>
        <begin position="925"/>
        <end position="943"/>
    </location>
</feature>
<evidence type="ECO:0000313" key="8">
    <source>
        <dbReference type="Proteomes" id="UP000016665"/>
    </source>
</evidence>
<keyword evidence="3 4" id="KW-0440">LIM domain</keyword>
<feature type="compositionally biased region" description="Polar residues" evidence="5">
    <location>
        <begin position="210"/>
        <end position="221"/>
    </location>
</feature>